<dbReference type="AlphaFoldDB" id="A0A161YMN9"/>
<organism evidence="1 2">
    <name type="scientific">Pseudoalteromonas luteoviolacea S4060-1</name>
    <dbReference type="NCBI Taxonomy" id="1365257"/>
    <lineage>
        <taxon>Bacteria</taxon>
        <taxon>Pseudomonadati</taxon>
        <taxon>Pseudomonadota</taxon>
        <taxon>Gammaproteobacteria</taxon>
        <taxon>Alteromonadales</taxon>
        <taxon>Pseudoalteromonadaceae</taxon>
        <taxon>Pseudoalteromonas</taxon>
    </lineage>
</organism>
<evidence type="ECO:0000313" key="1">
    <source>
        <dbReference type="EMBL" id="KZN62976.1"/>
    </source>
</evidence>
<comment type="caution">
    <text evidence="1">The sequence shown here is derived from an EMBL/GenBank/DDBJ whole genome shotgun (WGS) entry which is preliminary data.</text>
</comment>
<dbReference type="PATRIC" id="fig|1365257.3.peg.3896"/>
<protein>
    <submittedName>
        <fullName evidence="1">Uncharacterized protein</fullName>
    </submittedName>
</protein>
<dbReference type="EMBL" id="AUXX01000036">
    <property type="protein sequence ID" value="KZN62976.1"/>
    <property type="molecule type" value="Genomic_DNA"/>
</dbReference>
<dbReference type="Proteomes" id="UP000076661">
    <property type="component" value="Unassembled WGS sequence"/>
</dbReference>
<accession>A0A161YMN9</accession>
<gene>
    <name evidence="1" type="ORF">N478_24890</name>
</gene>
<evidence type="ECO:0000313" key="2">
    <source>
        <dbReference type="Proteomes" id="UP000076661"/>
    </source>
</evidence>
<sequence length="70" mass="8170">MIGFLIQTSTICFYLTMQNNDVLNSEYCKNNHAKVFFQPIIYECPSNIPKKHIDIKKQLFNPIKTSKSDD</sequence>
<proteinExistence type="predicted"/>
<name>A0A161YMN9_9GAMM</name>
<reference evidence="1 2" key="1">
    <citation type="submission" date="2013-07" db="EMBL/GenBank/DDBJ databases">
        <title>Comparative Genomic and Metabolomic Analysis of Twelve Strains of Pseudoalteromonas luteoviolacea.</title>
        <authorList>
            <person name="Vynne N.G."/>
            <person name="Mansson M."/>
            <person name="Gram L."/>
        </authorList>
    </citation>
    <scope>NUCLEOTIDE SEQUENCE [LARGE SCALE GENOMIC DNA]</scope>
    <source>
        <strain evidence="1 2">S4060-1</strain>
    </source>
</reference>